<reference evidence="5" key="1">
    <citation type="submission" date="2014-12" db="EMBL/GenBank/DDBJ databases">
        <title>Insight into the proteome of Arion vulgaris.</title>
        <authorList>
            <person name="Aradska J."/>
            <person name="Bulat T."/>
            <person name="Smidak R."/>
            <person name="Sarate P."/>
            <person name="Gangsoo J."/>
            <person name="Sialana F."/>
            <person name="Bilban M."/>
            <person name="Lubec G."/>
        </authorList>
    </citation>
    <scope>NUCLEOTIDE SEQUENCE</scope>
    <source>
        <tissue evidence="5">Skin</tissue>
    </source>
</reference>
<feature type="domain" description="Galectin" evidence="4">
    <location>
        <begin position="13"/>
        <end position="142"/>
    </location>
</feature>
<dbReference type="EMBL" id="HACG01025220">
    <property type="protein sequence ID" value="CEK72085.1"/>
    <property type="molecule type" value="Transcribed_RNA"/>
</dbReference>
<evidence type="ECO:0000256" key="3">
    <source>
        <dbReference type="RuleBase" id="RU102079"/>
    </source>
</evidence>
<dbReference type="FunFam" id="2.60.120.200:FF:000124">
    <property type="entry name" value="Galectin-4"/>
    <property type="match status" value="2"/>
</dbReference>
<accession>A0A0B6ZWE7</accession>
<feature type="domain" description="Galectin" evidence="4">
    <location>
        <begin position="152"/>
        <end position="287"/>
    </location>
</feature>
<dbReference type="InterPro" id="IPR013320">
    <property type="entry name" value="ConA-like_dom_sf"/>
</dbReference>
<dbReference type="CDD" id="cd00070">
    <property type="entry name" value="GLECT"/>
    <property type="match status" value="2"/>
</dbReference>
<dbReference type="Pfam" id="PF00337">
    <property type="entry name" value="Gal-bind_lectin"/>
    <property type="match status" value="2"/>
</dbReference>
<dbReference type="PANTHER" id="PTHR11346:SF147">
    <property type="entry name" value="GALECTIN"/>
    <property type="match status" value="1"/>
</dbReference>
<keyword evidence="2" id="KW-0677">Repeat</keyword>
<dbReference type="GO" id="GO:0030246">
    <property type="term" value="F:carbohydrate binding"/>
    <property type="evidence" value="ECO:0007669"/>
    <property type="project" value="UniProtKB-UniRule"/>
</dbReference>
<protein>
    <recommendedName>
        <fullName evidence="3">Galectin</fullName>
    </recommendedName>
</protein>
<dbReference type="InterPro" id="IPR044156">
    <property type="entry name" value="Galectin-like"/>
</dbReference>
<evidence type="ECO:0000313" key="5">
    <source>
        <dbReference type="EMBL" id="CEK72085.1"/>
    </source>
</evidence>
<keyword evidence="1 3" id="KW-0430">Lectin</keyword>
<evidence type="ECO:0000259" key="4">
    <source>
        <dbReference type="PROSITE" id="PS51304"/>
    </source>
</evidence>
<sequence>MAFFHQSSYSVPYSSPLPFTLTDGKEIIITGVANHGAQGFLISLSVGRDHNTETPFVLNPRFNKNEVVRNHNINGWGSEEKHGGFPFQRGAHYEVKIIVRHHAYQVYVNNNYFCDFNHRLAKETVRHLYIEGETTISRISFLDTLHNPSVPYTTPIHGGLYPGRTFHVSGVPTGGSRFNVNLVCGTSVDHHDVAFCFDARFNFGNQHNLTIRNHKANGSWGTEEVHQPFFPFTPNVPFELTILVEHHGFKVTVNNQHFVDFNHRIHPYQRITHLNVTGDVRLSQVKI</sequence>
<dbReference type="SUPFAM" id="SSF49899">
    <property type="entry name" value="Concanavalin A-like lectins/glucanases"/>
    <property type="match status" value="2"/>
</dbReference>
<dbReference type="SMART" id="SM00908">
    <property type="entry name" value="Gal-bind_lectin"/>
    <property type="match status" value="2"/>
</dbReference>
<organism evidence="5">
    <name type="scientific">Arion vulgaris</name>
    <dbReference type="NCBI Taxonomy" id="1028688"/>
    <lineage>
        <taxon>Eukaryota</taxon>
        <taxon>Metazoa</taxon>
        <taxon>Spiralia</taxon>
        <taxon>Lophotrochozoa</taxon>
        <taxon>Mollusca</taxon>
        <taxon>Gastropoda</taxon>
        <taxon>Heterobranchia</taxon>
        <taxon>Euthyneura</taxon>
        <taxon>Panpulmonata</taxon>
        <taxon>Eupulmonata</taxon>
        <taxon>Stylommatophora</taxon>
        <taxon>Helicina</taxon>
        <taxon>Arionoidea</taxon>
        <taxon>Arionidae</taxon>
        <taxon>Arion</taxon>
    </lineage>
</organism>
<dbReference type="AlphaFoldDB" id="A0A0B6ZWE7"/>
<dbReference type="SMART" id="SM00276">
    <property type="entry name" value="GLECT"/>
    <property type="match status" value="2"/>
</dbReference>
<evidence type="ECO:0000256" key="1">
    <source>
        <dbReference type="ARBA" id="ARBA00022734"/>
    </source>
</evidence>
<name>A0A0B6ZWE7_9EUPU</name>
<dbReference type="PANTHER" id="PTHR11346">
    <property type="entry name" value="GALECTIN"/>
    <property type="match status" value="1"/>
</dbReference>
<gene>
    <name evidence="5" type="primary">ORF81006</name>
</gene>
<proteinExistence type="predicted"/>
<dbReference type="InterPro" id="IPR001079">
    <property type="entry name" value="Galectin_CRD"/>
</dbReference>
<dbReference type="Gene3D" id="2.60.120.200">
    <property type="match status" value="2"/>
</dbReference>
<evidence type="ECO:0000256" key="2">
    <source>
        <dbReference type="ARBA" id="ARBA00022737"/>
    </source>
</evidence>
<dbReference type="PROSITE" id="PS51304">
    <property type="entry name" value="GALECTIN"/>
    <property type="match status" value="2"/>
</dbReference>